<dbReference type="EMBL" id="LR796788">
    <property type="protein sequence ID" value="CAB4166138.1"/>
    <property type="molecule type" value="Genomic_DNA"/>
</dbReference>
<accession>A0A6J5PAA9</accession>
<reference evidence="1" key="1">
    <citation type="submission" date="2020-04" db="EMBL/GenBank/DDBJ databases">
        <authorList>
            <person name="Chiriac C."/>
            <person name="Salcher M."/>
            <person name="Ghai R."/>
            <person name="Kavagutti S V."/>
        </authorList>
    </citation>
    <scope>NUCLEOTIDE SEQUENCE</scope>
</reference>
<gene>
    <name evidence="1" type="ORF">UFOVP849_17</name>
</gene>
<evidence type="ECO:0000313" key="1">
    <source>
        <dbReference type="EMBL" id="CAB4166138.1"/>
    </source>
</evidence>
<sequence>MNNEWGNISLPGLSDEELFNTNWNRVAAGLQNKNNKKLLDLAKFKKHNTEFSEKMSNVSARRGQEYQQLFEQGMAQRDNSYQAINNSKPEVRQRISASMKGRIKSVEHHNRIAEKNRSRSKPIQTPWGRFESRKAAVEHAAGLGIANASKKMDKWLRLQPTEYYYITPLTE</sequence>
<protein>
    <submittedName>
        <fullName evidence="1">Uncharacterized protein</fullName>
    </submittedName>
</protein>
<name>A0A6J5PAA9_9CAUD</name>
<proteinExistence type="predicted"/>
<organism evidence="1">
    <name type="scientific">uncultured Caudovirales phage</name>
    <dbReference type="NCBI Taxonomy" id="2100421"/>
    <lineage>
        <taxon>Viruses</taxon>
        <taxon>Duplodnaviria</taxon>
        <taxon>Heunggongvirae</taxon>
        <taxon>Uroviricota</taxon>
        <taxon>Caudoviricetes</taxon>
        <taxon>Peduoviridae</taxon>
        <taxon>Maltschvirus</taxon>
        <taxon>Maltschvirus maltsch</taxon>
    </lineage>
</organism>